<evidence type="ECO:0000313" key="4">
    <source>
        <dbReference type="EnsemblMetazoa" id="ISCW024645-PA"/>
    </source>
</evidence>
<dbReference type="EnsemblMetazoa" id="ISCW024645-RA">
    <property type="protein sequence ID" value="ISCW024645-PA"/>
    <property type="gene ID" value="ISCW024645"/>
</dbReference>
<proteinExistence type="predicted"/>
<reference evidence="4" key="2">
    <citation type="submission" date="2020-05" db="UniProtKB">
        <authorList>
            <consortium name="EnsemblMetazoa"/>
        </authorList>
    </citation>
    <scope>IDENTIFICATION</scope>
    <source>
        <strain evidence="4">wikel</strain>
    </source>
</reference>
<organism>
    <name type="scientific">Ixodes scapularis</name>
    <name type="common">Black-legged tick</name>
    <name type="synonym">Deer tick</name>
    <dbReference type="NCBI Taxonomy" id="6945"/>
    <lineage>
        <taxon>Eukaryota</taxon>
        <taxon>Metazoa</taxon>
        <taxon>Ecdysozoa</taxon>
        <taxon>Arthropoda</taxon>
        <taxon>Chelicerata</taxon>
        <taxon>Arachnida</taxon>
        <taxon>Acari</taxon>
        <taxon>Parasitiformes</taxon>
        <taxon>Ixodida</taxon>
        <taxon>Ixodoidea</taxon>
        <taxon>Ixodidae</taxon>
        <taxon>Ixodinae</taxon>
        <taxon>Ixodes</taxon>
    </lineage>
</organism>
<dbReference type="PANTHER" id="PTHR47958">
    <property type="entry name" value="ATP-DEPENDENT RNA HELICASE DBP3"/>
    <property type="match status" value="1"/>
</dbReference>
<dbReference type="VEuPathDB" id="VectorBase:ISCW024645"/>
<dbReference type="EMBL" id="ABJB010564707">
    <property type="status" value="NOT_ANNOTATED_CDS"/>
    <property type="molecule type" value="Genomic_DNA"/>
</dbReference>
<keyword evidence="5" id="KW-1185">Reference proteome</keyword>
<feature type="domain" description="DEAD/DEAH-box helicase" evidence="2">
    <location>
        <begin position="32"/>
        <end position="86"/>
    </location>
</feature>
<dbReference type="Proteomes" id="UP000001555">
    <property type="component" value="Unassembled WGS sequence"/>
</dbReference>
<protein>
    <recommendedName>
        <fullName evidence="2">DEAD/DEAH-box helicase domain-containing protein</fullName>
    </recommendedName>
</protein>
<feature type="non-terminal residue" evidence="3">
    <location>
        <position position="115"/>
    </location>
</feature>
<sequence length="115" mass="12310">KRESPRIASVPAKRSLRREPRTPIGRARVFPRQALVLAPTRELAQQIQQVAADFGKASRIRNTCVFGGAPKGSQLRDLERGGCDVVPPRGGAGMALGTRACVIPSLAAIRLDGSR</sequence>
<dbReference type="Pfam" id="PF00270">
    <property type="entry name" value="DEAD"/>
    <property type="match status" value="1"/>
</dbReference>
<accession>B7Q895</accession>
<dbReference type="STRING" id="6945.B7Q895"/>
<dbReference type="GO" id="GO:0005524">
    <property type="term" value="F:ATP binding"/>
    <property type="evidence" value="ECO:0007669"/>
    <property type="project" value="InterPro"/>
</dbReference>
<gene>
    <name evidence="3" type="ORF">IscW_ISCW024645</name>
</gene>
<name>B7Q895_IXOSC</name>
<dbReference type="InParanoid" id="B7Q895"/>
<dbReference type="Gene3D" id="3.40.50.300">
    <property type="entry name" value="P-loop containing nucleotide triphosphate hydrolases"/>
    <property type="match status" value="1"/>
</dbReference>
<feature type="non-terminal residue" evidence="3">
    <location>
        <position position="1"/>
    </location>
</feature>
<dbReference type="PaxDb" id="6945-B7Q895"/>
<feature type="region of interest" description="Disordered" evidence="1">
    <location>
        <begin position="1"/>
        <end position="20"/>
    </location>
</feature>
<evidence type="ECO:0000256" key="1">
    <source>
        <dbReference type="SAM" id="MobiDB-lite"/>
    </source>
</evidence>
<dbReference type="HOGENOM" id="CLU_2114954_0_0_1"/>
<reference evidence="3 5" key="1">
    <citation type="submission" date="2008-03" db="EMBL/GenBank/DDBJ databases">
        <title>Annotation of Ixodes scapularis.</title>
        <authorList>
            <consortium name="Ixodes scapularis Genome Project Consortium"/>
            <person name="Caler E."/>
            <person name="Hannick L.I."/>
            <person name="Bidwell S."/>
            <person name="Joardar V."/>
            <person name="Thiagarajan M."/>
            <person name="Amedeo P."/>
            <person name="Galinsky K.J."/>
            <person name="Schobel S."/>
            <person name="Inman J."/>
            <person name="Hostetler J."/>
            <person name="Miller J."/>
            <person name="Hammond M."/>
            <person name="Megy K."/>
            <person name="Lawson D."/>
            <person name="Kodira C."/>
            <person name="Sutton G."/>
            <person name="Meyer J."/>
            <person name="Hill C.A."/>
            <person name="Birren B."/>
            <person name="Nene V."/>
            <person name="Collins F."/>
            <person name="Alarcon-Chaidez F."/>
            <person name="Wikel S."/>
            <person name="Strausberg R."/>
        </authorList>
    </citation>
    <scope>NUCLEOTIDE SEQUENCE [LARGE SCALE GENOMIC DNA]</scope>
    <source>
        <strain evidence="5">Wikel</strain>
        <strain evidence="3">Wikel colony</strain>
    </source>
</reference>
<dbReference type="AlphaFoldDB" id="B7Q895"/>
<dbReference type="GO" id="GO:0003676">
    <property type="term" value="F:nucleic acid binding"/>
    <property type="evidence" value="ECO:0007669"/>
    <property type="project" value="InterPro"/>
</dbReference>
<dbReference type="InterPro" id="IPR027417">
    <property type="entry name" value="P-loop_NTPase"/>
</dbReference>
<evidence type="ECO:0000313" key="5">
    <source>
        <dbReference type="Proteomes" id="UP000001555"/>
    </source>
</evidence>
<dbReference type="SUPFAM" id="SSF52540">
    <property type="entry name" value="P-loop containing nucleoside triphosphate hydrolases"/>
    <property type="match status" value="1"/>
</dbReference>
<dbReference type="InterPro" id="IPR011545">
    <property type="entry name" value="DEAD/DEAH_box_helicase_dom"/>
</dbReference>
<evidence type="ECO:0000313" key="3">
    <source>
        <dbReference type="EMBL" id="EEC15067.1"/>
    </source>
</evidence>
<dbReference type="VEuPathDB" id="VectorBase:ISCI024645"/>
<evidence type="ECO:0000259" key="2">
    <source>
        <dbReference type="Pfam" id="PF00270"/>
    </source>
</evidence>
<dbReference type="EMBL" id="DS882306">
    <property type="protein sequence ID" value="EEC15067.1"/>
    <property type="molecule type" value="Genomic_DNA"/>
</dbReference>